<dbReference type="InterPro" id="IPR032171">
    <property type="entry name" value="COR-A"/>
</dbReference>
<dbReference type="PROSITE" id="PS51419">
    <property type="entry name" value="RAB"/>
    <property type="match status" value="1"/>
</dbReference>
<dbReference type="SMART" id="SM00365">
    <property type="entry name" value="LRR_SD22"/>
    <property type="match status" value="5"/>
</dbReference>
<accession>A0A927AUK6</accession>
<dbReference type="Gene3D" id="3.80.10.10">
    <property type="entry name" value="Ribonuclease Inhibitor"/>
    <property type="match status" value="1"/>
</dbReference>
<feature type="domain" description="COR" evidence="3">
    <location>
        <begin position="416"/>
        <end position="576"/>
    </location>
</feature>
<keyword evidence="5" id="KW-1185">Reference proteome</keyword>
<keyword evidence="2" id="KW-0677">Repeat</keyword>
<protein>
    <submittedName>
        <fullName evidence="4">50S ribosome-binding GTPase</fullName>
    </submittedName>
</protein>
<evidence type="ECO:0000259" key="3">
    <source>
        <dbReference type="Pfam" id="PF16095"/>
    </source>
</evidence>
<dbReference type="Pfam" id="PF16095">
    <property type="entry name" value="COR-A"/>
    <property type="match status" value="1"/>
</dbReference>
<dbReference type="InterPro" id="IPR036388">
    <property type="entry name" value="WH-like_DNA-bd_sf"/>
</dbReference>
<evidence type="ECO:0000256" key="2">
    <source>
        <dbReference type="ARBA" id="ARBA00022737"/>
    </source>
</evidence>
<evidence type="ECO:0000256" key="1">
    <source>
        <dbReference type="ARBA" id="ARBA00022614"/>
    </source>
</evidence>
<dbReference type="AlphaFoldDB" id="A0A927AUK6"/>
<dbReference type="Pfam" id="PF08477">
    <property type="entry name" value="Roc"/>
    <property type="match status" value="1"/>
</dbReference>
<dbReference type="PANTHER" id="PTHR15454">
    <property type="entry name" value="NISCHARIN RELATED"/>
    <property type="match status" value="1"/>
</dbReference>
<proteinExistence type="predicted"/>
<dbReference type="SUPFAM" id="SSF52047">
    <property type="entry name" value="RNI-like"/>
    <property type="match status" value="1"/>
</dbReference>
<dbReference type="PROSITE" id="PS51450">
    <property type="entry name" value="LRR"/>
    <property type="match status" value="3"/>
</dbReference>
<sequence>MKFNKDLQNIIEELIDNVEKKQLTELNLDGYDLYSIPNQLISCNSLLTLFISRNNISKIENLPSSLKSIIISGNNISKIENLPESLLSINLGGNRVSIIENLPSKLETLNLYNNNIARIENLPLNLKYLNLGRNEIEKIENLPINLEHLSLNNNKIEKIEKIPNSLKSIDLQNNRINYLPKIKYNFKNLLLSGNMIINLPDYMIGGPFNNSAIEVTSWFESLEKGYSRNQIVKLIVLGNSNVGKSSLVDALQNGFCMNDKPSTHGIIRNALKISDGKLEVECEIFDFGGQEIYHGTHQAFLHIWSVQLIVFDAISEQLSYTPDRLTDNFNRNIKLMYWFEMLKNRATLDSTIIVFNKIDNGEKIPSDTQEFFEKNEDGINFIVAKVSATQGIGIRALRSHILDNVIKIPDYGMEIPENWANVQQHIKSLQKKTRNLKRTFNKTEFQDLCKEYHVLPGSEETLLNFLHYTGTIFKIDFKEHYKELYRELFRQEPVSNQYYAIVDQDWAIATIYYVLDAKGKLHDQLKNLSNGFTKAKYIFTQKNYTINEKLMFLNFMEVCGICFPLKDEIYKIALNTEDYDTLANEIYYVFPEFLPAQRSDLISNIITNPNNPWRIFVQNIDFLPYYFIQKLISKWGNKTNKISIWRTGLYIKLPDQDGDLIMEGDLDKNTITMYLDINMDDYKIYSLLKDFSFDNYTWKEIGDNVNFKIKPTNFSSFNLYNNVAQSRPKELVISYAQEDFHYVEYFTKKLISRRSLINLWYDRELSGHQTWSSEISERFYEADGYIIFVSNDYMNFDEKNFIIETEIPIIRQRCGINGEVKNPAFSIIIYIEEYNLEGTPLESILSFHKGELMPDPNLNKLAANRFCEEFIKEIILNKFLK</sequence>
<dbReference type="Gene3D" id="1.10.10.10">
    <property type="entry name" value="Winged helix-like DNA-binding domain superfamily/Winged helix DNA-binding domain"/>
    <property type="match status" value="1"/>
</dbReference>
<dbReference type="SUPFAM" id="SSF52540">
    <property type="entry name" value="P-loop containing nucleoside triphosphate hydrolases"/>
    <property type="match status" value="1"/>
</dbReference>
<dbReference type="InterPro" id="IPR032675">
    <property type="entry name" value="LRR_dom_sf"/>
</dbReference>
<comment type="caution">
    <text evidence="4">The sequence shown here is derived from an EMBL/GenBank/DDBJ whole genome shotgun (WGS) entry which is preliminary data.</text>
</comment>
<dbReference type="SMART" id="SM00364">
    <property type="entry name" value="LRR_BAC"/>
    <property type="match status" value="4"/>
</dbReference>
<dbReference type="EMBL" id="JACWZY010000035">
    <property type="protein sequence ID" value="MBD2704688.1"/>
    <property type="molecule type" value="Genomic_DNA"/>
</dbReference>
<name>A0A927AUK6_9BACT</name>
<gene>
    <name evidence="4" type="ORF">IC229_28895</name>
</gene>
<organism evidence="4 5">
    <name type="scientific">Spirosoma profusum</name>
    <dbReference type="NCBI Taxonomy" id="2771354"/>
    <lineage>
        <taxon>Bacteria</taxon>
        <taxon>Pseudomonadati</taxon>
        <taxon>Bacteroidota</taxon>
        <taxon>Cytophagia</taxon>
        <taxon>Cytophagales</taxon>
        <taxon>Cytophagaceae</taxon>
        <taxon>Spirosoma</taxon>
    </lineage>
</organism>
<evidence type="ECO:0000313" key="4">
    <source>
        <dbReference type="EMBL" id="MBD2704688.1"/>
    </source>
</evidence>
<evidence type="ECO:0000313" key="5">
    <source>
        <dbReference type="Proteomes" id="UP000598820"/>
    </source>
</evidence>
<dbReference type="RefSeq" id="WP_190891475.1">
    <property type="nucleotide sequence ID" value="NZ_JACWZY010000035.1"/>
</dbReference>
<dbReference type="SUPFAM" id="SSF52200">
    <property type="entry name" value="Toll/Interleukin receptor TIR domain"/>
    <property type="match status" value="1"/>
</dbReference>
<dbReference type="InterPro" id="IPR027417">
    <property type="entry name" value="P-loop_NTPase"/>
</dbReference>
<dbReference type="Gene3D" id="3.40.50.300">
    <property type="entry name" value="P-loop containing nucleotide triphosphate hydrolases"/>
    <property type="match status" value="1"/>
</dbReference>
<dbReference type="GO" id="GO:0005737">
    <property type="term" value="C:cytoplasm"/>
    <property type="evidence" value="ECO:0007669"/>
    <property type="project" value="TreeGrafter"/>
</dbReference>
<keyword evidence="1" id="KW-0433">Leucine-rich repeat</keyword>
<dbReference type="InterPro" id="IPR035897">
    <property type="entry name" value="Toll_tir_struct_dom_sf"/>
</dbReference>
<dbReference type="InterPro" id="IPR001611">
    <property type="entry name" value="Leu-rich_rpt"/>
</dbReference>
<dbReference type="Proteomes" id="UP000598820">
    <property type="component" value="Unassembled WGS sequence"/>
</dbReference>
<reference evidence="4" key="1">
    <citation type="submission" date="2020-09" db="EMBL/GenBank/DDBJ databases">
        <authorList>
            <person name="Kim M.K."/>
        </authorList>
    </citation>
    <scope>NUCLEOTIDE SEQUENCE</scope>
    <source>
        <strain evidence="4">BT702</strain>
    </source>
</reference>
<dbReference type="Gene3D" id="3.40.50.10140">
    <property type="entry name" value="Toll/interleukin-1 receptor homology (TIR) domain"/>
    <property type="match status" value="1"/>
</dbReference>